<dbReference type="EMBL" id="JABXWT010000029">
    <property type="protein sequence ID" value="NVO58526.1"/>
    <property type="molecule type" value="Genomic_DNA"/>
</dbReference>
<dbReference type="PRINTS" id="PR00150">
    <property type="entry name" value="PEPCARBXLASE"/>
</dbReference>
<gene>
    <name evidence="4" type="ORF">HW561_22345</name>
</gene>
<feature type="active site" evidence="3">
    <location>
        <position position="540"/>
    </location>
</feature>
<keyword evidence="5" id="KW-1185">Reference proteome</keyword>
<evidence type="ECO:0000256" key="2">
    <source>
        <dbReference type="ARBA" id="ARBA00022419"/>
    </source>
</evidence>
<dbReference type="PANTHER" id="PTHR30523">
    <property type="entry name" value="PHOSPHOENOLPYRUVATE CARBOXYLASE"/>
    <property type="match status" value="1"/>
</dbReference>
<dbReference type="PANTHER" id="PTHR30523:SF32">
    <property type="entry name" value="PHOSPHOENOLPYRUVATE CARBOXYLASE"/>
    <property type="match status" value="1"/>
</dbReference>
<organism evidence="4 5">
    <name type="scientific">Ruegeria haliotis</name>
    <dbReference type="NCBI Taxonomy" id="2747601"/>
    <lineage>
        <taxon>Bacteria</taxon>
        <taxon>Pseudomonadati</taxon>
        <taxon>Pseudomonadota</taxon>
        <taxon>Alphaproteobacteria</taxon>
        <taxon>Rhodobacterales</taxon>
        <taxon>Roseobacteraceae</taxon>
        <taxon>Ruegeria</taxon>
    </lineage>
</organism>
<dbReference type="Proteomes" id="UP000630805">
    <property type="component" value="Unassembled WGS sequence"/>
</dbReference>
<reference evidence="4 5" key="1">
    <citation type="submission" date="2020-06" db="EMBL/GenBank/DDBJ databases">
        <authorList>
            <person name="Cao W.R."/>
        </authorList>
    </citation>
    <scope>NUCLEOTIDE SEQUENCE [LARGE SCALE GENOMIC DNA]</scope>
    <source>
        <strain evidence="4 5">B1Z28</strain>
    </source>
</reference>
<dbReference type="InterPro" id="IPR033129">
    <property type="entry name" value="PEPCASE_His_AS"/>
</dbReference>
<dbReference type="PROSITE" id="PS00393">
    <property type="entry name" value="PEPCASE_2"/>
    <property type="match status" value="1"/>
</dbReference>
<proteinExistence type="predicted"/>
<dbReference type="InterPro" id="IPR021135">
    <property type="entry name" value="PEP_COase"/>
</dbReference>
<dbReference type="InterPro" id="IPR015813">
    <property type="entry name" value="Pyrv/PenolPyrv_kinase-like_dom"/>
</dbReference>
<evidence type="ECO:0000256" key="3">
    <source>
        <dbReference type="PROSITE-ProRule" id="PRU10112"/>
    </source>
</evidence>
<dbReference type="RefSeq" id="WP_176867566.1">
    <property type="nucleotide sequence ID" value="NZ_JABXWT010000029.1"/>
</dbReference>
<evidence type="ECO:0000256" key="1">
    <source>
        <dbReference type="ARBA" id="ARBA00003670"/>
    </source>
</evidence>
<name>A0ABX2PWK3_9RHOB</name>
<comment type="function">
    <text evidence="1">Forms oxaloacetate, a four-carbon dicarboxylic acid source for the tricarboxylic acid cycle.</text>
</comment>
<comment type="caution">
    <text evidence="4">The sequence shown here is derived from an EMBL/GenBank/DDBJ whole genome shotgun (WGS) entry which is preliminary data.</text>
</comment>
<sequence>MQPQTLDTQPACDLSAYAEGLRGELRASWKNILVKRAPHVAIWADTAPLTPVPVGLAATPYLQALSIWFQLLRIIDENADVRNRRLTETNNGAEAVEGGFAEALSDLSPTVGLSEELASNLSVGPTLTAHPTEAKRVTVLEIHRRIYRCLVNLETQRWTPTERAELLNGLEGEIDLLWLTGELRLSRPSLRDEIEWGLQFFRDAIFDAVPQVMDRFDQACVCALGQAMNATPNIRFHTWIGGDRDGNPNVTTEMTALALQRGQETVFDLYSKALDQAAGRLSISALILPLPDPHAARLQAVIDHAPDNDRNPNEPFRQALSAIRHRLTVGGYDHVTQFVSDLDALDAALCAVSADILSRRHIRPLRHAASVFGFRTATLDIRQNSTVTTSVLAEIWSLSGPAPEYGTPEWSARLRTELADQNLQYHTRDGLSDQVQELLALLTLVHAVRTGPDPKAVGPFILSMTRSADDILGVYLLARYAGFGSEKLDISVVPLFETIADLRNAPSILLDVLNVPLARRSLKTGGNVIEVMLGYSDSGKDGGYFCSTWELDRAQRRIVSALASQGFRAAFFHGRGGSVSRGGAPTGRAIAAQPSGTIAGRLRVTEQGEVVSAKYANRGTAAAHLELLLASTLRHTAIPGETPVRPEFDDALDALSELSQTAYASLLQMPGFLDYFQQASPVEELARLKIGSRPARRFGAASLDDLRAIPWVFAWSQNRHLITGWYGFGAAMVSFRKFRGARGDGVLQDLFQHSRLFRLAVDEMEKSLYQADMAIAAQYAELVRDADTRQSISRAITAEYANACSAVKFLTGGQAIGQRFPRLCERFERKRTELARIHALQVELLRQFRNEPQPGMVPVSLLQSMNAISAGLGWTG</sequence>
<evidence type="ECO:0000313" key="4">
    <source>
        <dbReference type="EMBL" id="NVO58526.1"/>
    </source>
</evidence>
<dbReference type="SUPFAM" id="SSF51621">
    <property type="entry name" value="Phosphoenolpyruvate/pyruvate domain"/>
    <property type="match status" value="1"/>
</dbReference>
<evidence type="ECO:0000313" key="5">
    <source>
        <dbReference type="Proteomes" id="UP000630805"/>
    </source>
</evidence>
<protein>
    <recommendedName>
        <fullName evidence="2">Phosphoenolpyruvate carboxylase</fullName>
    </recommendedName>
</protein>
<accession>A0ABX2PWK3</accession>
<dbReference type="Pfam" id="PF00311">
    <property type="entry name" value="PEPcase"/>
    <property type="match status" value="1"/>
</dbReference>